<comment type="caution">
    <text evidence="4">The sequence shown here is derived from an EMBL/GenBank/DDBJ whole genome shotgun (WGS) entry which is preliminary data.</text>
</comment>
<dbReference type="EMBL" id="JBHTMB010000167">
    <property type="protein sequence ID" value="MFD1235611.1"/>
    <property type="molecule type" value="Genomic_DNA"/>
</dbReference>
<dbReference type="PANTHER" id="PTHR11365:SF23">
    <property type="entry name" value="HYPOTHETICAL 5-OXOPROLINASE (EUROFUNG)-RELATED"/>
    <property type="match status" value="1"/>
</dbReference>
<feature type="domain" description="Acetophenone carboxylase-like C-terminal" evidence="3">
    <location>
        <begin position="504"/>
        <end position="675"/>
    </location>
</feature>
<dbReference type="RefSeq" id="WP_379653060.1">
    <property type="nucleotide sequence ID" value="NZ_JBHTMB010000167.1"/>
</dbReference>
<dbReference type="InterPro" id="IPR043129">
    <property type="entry name" value="ATPase_NBD"/>
</dbReference>
<reference evidence="5" key="1">
    <citation type="journal article" date="2019" name="Int. J. Syst. Evol. Microbiol.">
        <title>The Global Catalogue of Microorganisms (GCM) 10K type strain sequencing project: providing services to taxonomists for standard genome sequencing and annotation.</title>
        <authorList>
            <consortium name="The Broad Institute Genomics Platform"/>
            <consortium name="The Broad Institute Genome Sequencing Center for Infectious Disease"/>
            <person name="Wu L."/>
            <person name="Ma J."/>
        </authorList>
    </citation>
    <scope>NUCLEOTIDE SEQUENCE [LARGE SCALE GENOMIC DNA]</scope>
    <source>
        <strain evidence="5">CCUG 49018</strain>
    </source>
</reference>
<dbReference type="Pfam" id="PF01968">
    <property type="entry name" value="Hydantoinase_A"/>
    <property type="match status" value="1"/>
</dbReference>
<evidence type="ECO:0000313" key="5">
    <source>
        <dbReference type="Proteomes" id="UP001597182"/>
    </source>
</evidence>
<dbReference type="Pfam" id="PF19278">
    <property type="entry name" value="Hydant_A_C"/>
    <property type="match status" value="1"/>
</dbReference>
<dbReference type="InterPro" id="IPR049517">
    <property type="entry name" value="ACX-like_C"/>
</dbReference>
<evidence type="ECO:0000259" key="2">
    <source>
        <dbReference type="Pfam" id="PF05378"/>
    </source>
</evidence>
<proteinExistence type="predicted"/>
<sequence>MVSRYRIGIDAGGTFTDVMAISETGEVTVTKVASTAEDPSIAFMNGISEIGCNLGDIDALCHGTTVTINAILQRAWRPIGLLTTAGFRDTLEVARQTVPGDWGSIYTWVKPPRVVPLTNVHDIGGRIAPDGSELEPLDEAAVRSAAERMKQEEIQSLAVCFLHSYANSRHEERAREIIEEVHPGCAVTLSAEILPEFREYERAVTTCLNAVLVPLVRDYLRRLTEALRDKGYENPLFVMKSSGGLTRSENVVQQAIAMTYSGPSAGVLGMARLAQRIGEERVLTYDMGGTSTDVALVEGGKPLLATGALVDIYPVQLPMVDLASIGTGGGSIAGLGSATRLHVGPRSAGSNPGPVCYGRGGTEPTVTDANLVLGRVAPALLGGSMRLDVDAARDALGALGAATGMSAVEMAHGILEIALSTMAGAVREVSVKRGRDPRDYVLMAYGGAGPLHAAELASLLGIPRVLVPPHPGLGSCIGLLEADVQETVAHTLVALTDEVDRAFVRQRFAELGKDVRDRVLRQGVSPGHVELQFAADMRYAGMATDLTIDVERADVADEALVQAVADFHREHKRVYGYSYDGEQAVELVNLRATAVGRLERPEPEQRRLGGTDSSVAVVGERTLHLAPGEDGLPCPVYQRALLHPGAVVAGPAVIDDYDSTLFVPRHAVVRTDEFENLVLSFEEDNR</sequence>
<evidence type="ECO:0000259" key="1">
    <source>
        <dbReference type="Pfam" id="PF01968"/>
    </source>
</evidence>
<feature type="domain" description="Hydantoinase A/oxoprolinase" evidence="1">
    <location>
        <begin position="202"/>
        <end position="486"/>
    </location>
</feature>
<evidence type="ECO:0000313" key="4">
    <source>
        <dbReference type="EMBL" id="MFD1235611.1"/>
    </source>
</evidence>
<accession>A0ABW3VL57</accession>
<gene>
    <name evidence="4" type="ORF">ACFQ34_20165</name>
</gene>
<dbReference type="PANTHER" id="PTHR11365">
    <property type="entry name" value="5-OXOPROLINASE RELATED"/>
    <property type="match status" value="1"/>
</dbReference>
<keyword evidence="5" id="KW-1185">Reference proteome</keyword>
<evidence type="ECO:0000259" key="3">
    <source>
        <dbReference type="Pfam" id="PF19278"/>
    </source>
</evidence>
<dbReference type="InterPro" id="IPR045079">
    <property type="entry name" value="Oxoprolinase-like"/>
</dbReference>
<dbReference type="Proteomes" id="UP001597182">
    <property type="component" value="Unassembled WGS sequence"/>
</dbReference>
<protein>
    <submittedName>
        <fullName evidence="4">Hydantoinase/oxoprolinase family protein</fullName>
    </submittedName>
</protein>
<dbReference type="SUPFAM" id="SSF53067">
    <property type="entry name" value="Actin-like ATPase domain"/>
    <property type="match status" value="1"/>
</dbReference>
<dbReference type="InterPro" id="IPR008040">
    <property type="entry name" value="Hydant_A_N"/>
</dbReference>
<organism evidence="4 5">
    <name type="scientific">Pseudonocardia benzenivorans</name>
    <dbReference type="NCBI Taxonomy" id="228005"/>
    <lineage>
        <taxon>Bacteria</taxon>
        <taxon>Bacillati</taxon>
        <taxon>Actinomycetota</taxon>
        <taxon>Actinomycetes</taxon>
        <taxon>Pseudonocardiales</taxon>
        <taxon>Pseudonocardiaceae</taxon>
        <taxon>Pseudonocardia</taxon>
    </lineage>
</organism>
<feature type="domain" description="Hydantoinase/oxoprolinase N-terminal" evidence="2">
    <location>
        <begin position="6"/>
        <end position="181"/>
    </location>
</feature>
<dbReference type="InterPro" id="IPR002821">
    <property type="entry name" value="Hydantoinase_A"/>
</dbReference>
<dbReference type="Pfam" id="PF05378">
    <property type="entry name" value="Hydant_A_N"/>
    <property type="match status" value="1"/>
</dbReference>
<name>A0ABW3VL57_9PSEU</name>